<reference evidence="2 3" key="1">
    <citation type="submission" date="2021-01" db="EMBL/GenBank/DDBJ databases">
        <title>Draft genome sequence of Micromonospora sp. strain STR1s_6.</title>
        <authorList>
            <person name="Karlyshev A."/>
            <person name="Jawad R."/>
        </authorList>
    </citation>
    <scope>NUCLEOTIDE SEQUENCE [LARGE SCALE GENOMIC DNA]</scope>
    <source>
        <strain evidence="2 3">STR1S-6</strain>
    </source>
</reference>
<dbReference type="NCBIfam" id="NF041646">
    <property type="entry name" value="VC0807_fam"/>
    <property type="match status" value="1"/>
</dbReference>
<dbReference type="EMBL" id="JAEVHL010000037">
    <property type="protein sequence ID" value="MBM0275910.1"/>
    <property type="molecule type" value="Genomic_DNA"/>
</dbReference>
<feature type="transmembrane region" description="Helical" evidence="1">
    <location>
        <begin position="52"/>
        <end position="72"/>
    </location>
</feature>
<feature type="transmembrane region" description="Helical" evidence="1">
    <location>
        <begin position="27"/>
        <end position="46"/>
    </location>
</feature>
<accession>A0ABS1YES7</accession>
<protein>
    <recommendedName>
        <fullName evidence="4">Intracellular septation protein A</fullName>
    </recommendedName>
</protein>
<keyword evidence="1" id="KW-1133">Transmembrane helix</keyword>
<dbReference type="RefSeq" id="WP_203148293.1">
    <property type="nucleotide sequence ID" value="NZ_JAEVHL010000037.1"/>
</dbReference>
<organism evidence="2 3">
    <name type="scientific">Micromonospora tarensis</name>
    <dbReference type="NCBI Taxonomy" id="2806100"/>
    <lineage>
        <taxon>Bacteria</taxon>
        <taxon>Bacillati</taxon>
        <taxon>Actinomycetota</taxon>
        <taxon>Actinomycetes</taxon>
        <taxon>Micromonosporales</taxon>
        <taxon>Micromonosporaceae</taxon>
        <taxon>Micromonospora</taxon>
    </lineage>
</organism>
<proteinExistence type="predicted"/>
<gene>
    <name evidence="2" type="ORF">JM949_10910</name>
</gene>
<sequence>MRPVRGAPEHAAPGVAVRAGRSARRALVGRVVVDAVLPLVGYYALRAVGADVLAATLAAGAVPAAHAAVVAVRSRRVDVAGLVVVSLFVVGGALSVVTGNARLLYVKDGWLTGLLGAWVLLSLVMKRPFMLHLGTAIATAKVGDVGAAAWQQRWVDDAVFRHRLRLVSVVVGVVLMLDAVVRVAIASVIDLDEVATVTNVQYVVMLAGLLSWFFWYTARYGLRA</sequence>
<comment type="caution">
    <text evidence="2">The sequence shown here is derived from an EMBL/GenBank/DDBJ whole genome shotgun (WGS) entry which is preliminary data.</text>
</comment>
<feature type="transmembrane region" description="Helical" evidence="1">
    <location>
        <begin position="109"/>
        <end position="125"/>
    </location>
</feature>
<keyword evidence="1" id="KW-0812">Transmembrane</keyword>
<keyword evidence="3" id="KW-1185">Reference proteome</keyword>
<keyword evidence="1" id="KW-0472">Membrane</keyword>
<feature type="transmembrane region" description="Helical" evidence="1">
    <location>
        <begin position="200"/>
        <end position="218"/>
    </location>
</feature>
<feature type="transmembrane region" description="Helical" evidence="1">
    <location>
        <begin position="166"/>
        <end position="188"/>
    </location>
</feature>
<evidence type="ECO:0000313" key="3">
    <source>
        <dbReference type="Proteomes" id="UP000622245"/>
    </source>
</evidence>
<dbReference type="Proteomes" id="UP000622245">
    <property type="component" value="Unassembled WGS sequence"/>
</dbReference>
<evidence type="ECO:0000256" key="1">
    <source>
        <dbReference type="SAM" id="Phobius"/>
    </source>
</evidence>
<name>A0ABS1YES7_9ACTN</name>
<evidence type="ECO:0008006" key="4">
    <source>
        <dbReference type="Google" id="ProtNLM"/>
    </source>
</evidence>
<feature type="transmembrane region" description="Helical" evidence="1">
    <location>
        <begin position="79"/>
        <end position="97"/>
    </location>
</feature>
<evidence type="ECO:0000313" key="2">
    <source>
        <dbReference type="EMBL" id="MBM0275910.1"/>
    </source>
</evidence>